<evidence type="ECO:0000313" key="3">
    <source>
        <dbReference type="Proteomes" id="UP001345013"/>
    </source>
</evidence>
<dbReference type="Proteomes" id="UP001345013">
    <property type="component" value="Unassembled WGS sequence"/>
</dbReference>
<dbReference type="SUPFAM" id="SSF51197">
    <property type="entry name" value="Clavaminate synthase-like"/>
    <property type="match status" value="1"/>
</dbReference>
<dbReference type="PANTHER" id="PTHR12463">
    <property type="entry name" value="OXYGENASE-RELATED"/>
    <property type="match status" value="1"/>
</dbReference>
<feature type="domain" description="Fe2OG dioxygenase" evidence="1">
    <location>
        <begin position="128"/>
        <end position="242"/>
    </location>
</feature>
<dbReference type="EMBL" id="JAVRRG010000067">
    <property type="protein sequence ID" value="KAK5091923.1"/>
    <property type="molecule type" value="Genomic_DNA"/>
</dbReference>
<evidence type="ECO:0000313" key="2">
    <source>
        <dbReference type="EMBL" id="KAK5091923.1"/>
    </source>
</evidence>
<comment type="caution">
    <text evidence="2">The sequence shown here is derived from an EMBL/GenBank/DDBJ whole genome shotgun (WGS) entry which is preliminary data.</text>
</comment>
<dbReference type="Pfam" id="PF13532">
    <property type="entry name" value="2OG-FeII_Oxy_2"/>
    <property type="match status" value="1"/>
</dbReference>
<accession>A0ABR0K8A5</accession>
<dbReference type="InterPro" id="IPR037151">
    <property type="entry name" value="AlkB-like_sf"/>
</dbReference>
<name>A0ABR0K8A5_9EURO</name>
<dbReference type="PANTHER" id="PTHR12463:SF1">
    <property type="entry name" value="2-OXOGLUTARATE AND FE-DEPENDENT OXYGENASE FAMILY PROTEIN"/>
    <property type="match status" value="1"/>
</dbReference>
<dbReference type="InterPro" id="IPR027450">
    <property type="entry name" value="AlkB-like"/>
</dbReference>
<gene>
    <name evidence="2" type="ORF">LTR24_005700</name>
</gene>
<sequence length="244" mass="28425">MSLTKKRKTLDDFFINNRPSKQTRTPTATKPLQVHEDIPGLRVLTDFVTVEEEQALLRFFELQEWRTDLARRVIHYGGTYCLMPPRTATLEQRIQIDKTILTAPPIPNQLDFLISRMIGQNLYTNATAPEYCIVNEYKGRQGISAHVENFRFKSPVCGLTLDQGDWMRFHELRYPNDGSVRSGKASQAERTNKVKDVWMPPRSLLVMEGEAREKWQHEIVRSKRGRSAPCWRRISLTFRTDKCK</sequence>
<proteinExistence type="predicted"/>
<dbReference type="PROSITE" id="PS51471">
    <property type="entry name" value="FE2OG_OXY"/>
    <property type="match status" value="1"/>
</dbReference>
<dbReference type="Gene3D" id="2.60.120.590">
    <property type="entry name" value="Alpha-ketoglutarate-dependent dioxygenase AlkB-like"/>
    <property type="match status" value="1"/>
</dbReference>
<organism evidence="2 3">
    <name type="scientific">Lithohypha guttulata</name>
    <dbReference type="NCBI Taxonomy" id="1690604"/>
    <lineage>
        <taxon>Eukaryota</taxon>
        <taxon>Fungi</taxon>
        <taxon>Dikarya</taxon>
        <taxon>Ascomycota</taxon>
        <taxon>Pezizomycotina</taxon>
        <taxon>Eurotiomycetes</taxon>
        <taxon>Chaetothyriomycetidae</taxon>
        <taxon>Chaetothyriales</taxon>
        <taxon>Trichomeriaceae</taxon>
        <taxon>Lithohypha</taxon>
    </lineage>
</organism>
<dbReference type="InterPro" id="IPR032857">
    <property type="entry name" value="ALKBH4"/>
</dbReference>
<dbReference type="InterPro" id="IPR005123">
    <property type="entry name" value="Oxoglu/Fe-dep_dioxygenase_dom"/>
</dbReference>
<keyword evidence="3" id="KW-1185">Reference proteome</keyword>
<evidence type="ECO:0000259" key="1">
    <source>
        <dbReference type="PROSITE" id="PS51471"/>
    </source>
</evidence>
<protein>
    <recommendedName>
        <fullName evidence="1">Fe2OG dioxygenase domain-containing protein</fullName>
    </recommendedName>
</protein>
<reference evidence="2 3" key="1">
    <citation type="submission" date="2023-08" db="EMBL/GenBank/DDBJ databases">
        <title>Black Yeasts Isolated from many extreme environments.</title>
        <authorList>
            <person name="Coleine C."/>
            <person name="Stajich J.E."/>
            <person name="Selbmann L."/>
        </authorList>
    </citation>
    <scope>NUCLEOTIDE SEQUENCE [LARGE SCALE GENOMIC DNA]</scope>
    <source>
        <strain evidence="2 3">CCFEE 5885</strain>
    </source>
</reference>